<organism evidence="3 4">
    <name type="scientific">Kribbella karoonensis</name>
    <dbReference type="NCBI Taxonomy" id="324851"/>
    <lineage>
        <taxon>Bacteria</taxon>
        <taxon>Bacillati</taxon>
        <taxon>Actinomycetota</taxon>
        <taxon>Actinomycetes</taxon>
        <taxon>Propionibacteriales</taxon>
        <taxon>Kribbellaceae</taxon>
        <taxon>Kribbella</taxon>
    </lineage>
</organism>
<feature type="transmembrane region" description="Helical" evidence="1">
    <location>
        <begin position="87"/>
        <end position="105"/>
    </location>
</feature>
<evidence type="ECO:0000313" key="4">
    <source>
        <dbReference type="Proteomes" id="UP001500190"/>
    </source>
</evidence>
<dbReference type="Pfam" id="PF09925">
    <property type="entry name" value="DUF2157"/>
    <property type="match status" value="1"/>
</dbReference>
<feature type="transmembrane region" description="Helical" evidence="1">
    <location>
        <begin position="57"/>
        <end position="75"/>
    </location>
</feature>
<feature type="transmembrane region" description="Helical" evidence="1">
    <location>
        <begin position="290"/>
        <end position="311"/>
    </location>
</feature>
<comment type="caution">
    <text evidence="3">The sequence shown here is derived from an EMBL/GenBank/DDBJ whole genome shotgun (WGS) entry which is preliminary data.</text>
</comment>
<dbReference type="Proteomes" id="UP001500190">
    <property type="component" value="Unassembled WGS sequence"/>
</dbReference>
<reference evidence="3 4" key="1">
    <citation type="journal article" date="2019" name="Int. J. Syst. Evol. Microbiol.">
        <title>The Global Catalogue of Microorganisms (GCM) 10K type strain sequencing project: providing services to taxonomists for standard genome sequencing and annotation.</title>
        <authorList>
            <consortium name="The Broad Institute Genomics Platform"/>
            <consortium name="The Broad Institute Genome Sequencing Center for Infectious Disease"/>
            <person name="Wu L."/>
            <person name="Ma J."/>
        </authorList>
    </citation>
    <scope>NUCLEOTIDE SEQUENCE [LARGE SCALE GENOMIC DNA]</scope>
    <source>
        <strain evidence="3 4">JCM 14304</strain>
    </source>
</reference>
<name>A0ABN2E8C8_9ACTN</name>
<keyword evidence="1" id="KW-1133">Transmembrane helix</keyword>
<feature type="domain" description="DUF2157" evidence="2">
    <location>
        <begin position="17"/>
        <end position="168"/>
    </location>
</feature>
<dbReference type="InterPro" id="IPR018677">
    <property type="entry name" value="DUF2157"/>
</dbReference>
<protein>
    <recommendedName>
        <fullName evidence="2">DUF2157 domain-containing protein</fullName>
    </recommendedName>
</protein>
<gene>
    <name evidence="3" type="ORF">GCM10009742_54070</name>
</gene>
<feature type="transmembrane region" description="Helical" evidence="1">
    <location>
        <begin position="117"/>
        <end position="134"/>
    </location>
</feature>
<keyword evidence="4" id="KW-1185">Reference proteome</keyword>
<dbReference type="EMBL" id="BAAAND010000008">
    <property type="protein sequence ID" value="GAA1599469.1"/>
    <property type="molecule type" value="Genomic_DNA"/>
</dbReference>
<proteinExistence type="predicted"/>
<accession>A0ABN2E8C8</accession>
<keyword evidence="1" id="KW-0472">Membrane</keyword>
<feature type="transmembrane region" description="Helical" evidence="1">
    <location>
        <begin position="197"/>
        <end position="215"/>
    </location>
</feature>
<feature type="transmembrane region" description="Helical" evidence="1">
    <location>
        <begin position="171"/>
        <end position="190"/>
    </location>
</feature>
<feature type="transmembrane region" description="Helical" evidence="1">
    <location>
        <begin position="245"/>
        <end position="278"/>
    </location>
</feature>
<sequence>MRVSTDERPALPQLIDGWVADGLITAEQADRMRAYLGLTGSPEEPRGPRRTPVVAEALAYLGGVIVLVAVGLIAARNWQSLSTGAQLGVVGGAAVALVLAGFGVPGPHTARRARLRSVLWLLATAGTGAFFALFADRPLKLDGPAVGLVASSGAAVLAAVLWWRLPVLAQQAAFVILTSLVASTAVAQLTDRPQLPGLAVWGTGVVWFALGWRAIVTPRRPVLALAAAVALIGTLMMLPADAGNVLAICTLVAVVVVAVVIRDLLLLGVGALGALNILPTVVTEWFPGRLAAPLVLLAVGALLVTAAVYVAKGRGRHDERSGHGAR</sequence>
<keyword evidence="1" id="KW-0812">Transmembrane</keyword>
<dbReference type="RefSeq" id="WP_344196212.1">
    <property type="nucleotide sequence ID" value="NZ_BAAAND010000008.1"/>
</dbReference>
<evidence type="ECO:0000259" key="2">
    <source>
        <dbReference type="Pfam" id="PF09925"/>
    </source>
</evidence>
<evidence type="ECO:0000313" key="3">
    <source>
        <dbReference type="EMBL" id="GAA1599469.1"/>
    </source>
</evidence>
<feature type="transmembrane region" description="Helical" evidence="1">
    <location>
        <begin position="146"/>
        <end position="165"/>
    </location>
</feature>
<evidence type="ECO:0000256" key="1">
    <source>
        <dbReference type="SAM" id="Phobius"/>
    </source>
</evidence>
<feature type="transmembrane region" description="Helical" evidence="1">
    <location>
        <begin position="221"/>
        <end position="238"/>
    </location>
</feature>